<feature type="transmembrane region" description="Helical" evidence="1">
    <location>
        <begin position="31"/>
        <end position="50"/>
    </location>
</feature>
<dbReference type="OrthoDB" id="37973at10239"/>
<accession>A7WKR2</accession>
<protein>
    <submittedName>
        <fullName evidence="2">Uncharacterized protein</fullName>
    </submittedName>
</protein>
<dbReference type="GeneID" id="5797945"/>
<evidence type="ECO:0000313" key="3">
    <source>
        <dbReference type="Proteomes" id="UP000001066"/>
    </source>
</evidence>
<dbReference type="KEGG" id="vg:5797945"/>
<keyword evidence="1" id="KW-0472">Membrane</keyword>
<keyword evidence="1" id="KW-1133">Transmembrane helix</keyword>
<dbReference type="EMBL" id="AM087122">
    <property type="protein sequence ID" value="CAJ31665.1"/>
    <property type="molecule type" value="Genomic_DNA"/>
</dbReference>
<keyword evidence="1" id="KW-0812">Transmembrane</keyword>
<dbReference type="RefSeq" id="YP_001604269.1">
    <property type="nucleotide sequence ID" value="NC_010153.1"/>
</dbReference>
<reference evidence="2 3" key="1">
    <citation type="journal article" date="2008" name="J. Virol.">
        <title>Structure of the acidianus filamentous virus 3 and comparative genomics of related archaeal lipothrixviruses.</title>
        <authorList>
            <person name="Vestergaard G."/>
            <person name="Aramayo R."/>
            <person name="Basta T."/>
            <person name="Haring M."/>
            <person name="Peng X."/>
            <person name="Brugger K."/>
            <person name="Chen L."/>
            <person name="Rachel R."/>
            <person name="Boisset N."/>
            <person name="Garrett R.A."/>
            <person name="Prangishvili D."/>
        </authorList>
    </citation>
    <scope>NUCLEOTIDE SEQUENCE [LARGE SCALE GENOMIC DNA]</scope>
</reference>
<sequence length="80" mass="9444">MGLTGLGKVVAQMEYQIGKFIRWIGDMIVKFIRWVIHYLVLLAKAIYHSLERVYLEFQRDPLRFMQFAGSLAIMIYYGLL</sequence>
<dbReference type="Proteomes" id="UP000001066">
    <property type="component" value="Segment"/>
</dbReference>
<feature type="transmembrane region" description="Helical" evidence="1">
    <location>
        <begin position="62"/>
        <end position="79"/>
    </location>
</feature>
<evidence type="ECO:0000256" key="1">
    <source>
        <dbReference type="SAM" id="Phobius"/>
    </source>
</evidence>
<keyword evidence="3" id="KW-1185">Reference proteome</keyword>
<name>A7WKR2_9VIRU</name>
<evidence type="ECO:0000313" key="2">
    <source>
        <dbReference type="EMBL" id="CAJ31665.1"/>
    </source>
</evidence>
<organism evidence="2 3">
    <name type="scientific">Betalipothrixvirus pezzuloense</name>
    <dbReference type="NCBI Taxonomy" id="346883"/>
    <lineage>
        <taxon>Viruses</taxon>
        <taxon>Adnaviria</taxon>
        <taxon>Zilligvirae</taxon>
        <taxon>Taleaviricota</taxon>
        <taxon>Tokiviricetes</taxon>
        <taxon>Ligamenvirales</taxon>
        <taxon>Lipothrixviridae</taxon>
        <taxon>Betalipothrixvirus</taxon>
    </lineage>
</organism>
<proteinExistence type="predicted"/>